<comment type="caution">
    <text evidence="10">The sequence shown here is derived from an EMBL/GenBank/DDBJ whole genome shotgun (WGS) entry which is preliminary data.</text>
</comment>
<keyword evidence="9" id="KW-0472">Membrane</keyword>
<evidence type="ECO:0000256" key="2">
    <source>
        <dbReference type="ARBA" id="ARBA00010617"/>
    </source>
</evidence>
<dbReference type="GO" id="GO:0005506">
    <property type="term" value="F:iron ion binding"/>
    <property type="evidence" value="ECO:0007669"/>
    <property type="project" value="InterPro"/>
</dbReference>
<dbReference type="PANTHER" id="PTHR24305:SF226">
    <property type="entry name" value="CYTOCHROME P450 MONOOXYGENASE"/>
    <property type="match status" value="1"/>
</dbReference>
<gene>
    <name evidence="10" type="ORF">QQS21_004203</name>
</gene>
<evidence type="ECO:0000256" key="1">
    <source>
        <dbReference type="ARBA" id="ARBA00001971"/>
    </source>
</evidence>
<evidence type="ECO:0000256" key="3">
    <source>
        <dbReference type="ARBA" id="ARBA00022617"/>
    </source>
</evidence>
<evidence type="ECO:0008006" key="12">
    <source>
        <dbReference type="Google" id="ProtNLM"/>
    </source>
</evidence>
<keyword evidence="11" id="KW-1185">Reference proteome</keyword>
<evidence type="ECO:0000256" key="4">
    <source>
        <dbReference type="ARBA" id="ARBA00022723"/>
    </source>
</evidence>
<evidence type="ECO:0000256" key="5">
    <source>
        <dbReference type="ARBA" id="ARBA00023004"/>
    </source>
</evidence>
<evidence type="ECO:0000256" key="7">
    <source>
        <dbReference type="PIRSR" id="PIRSR602403-1"/>
    </source>
</evidence>
<proteinExistence type="inferred from homology"/>
<dbReference type="PRINTS" id="PR00385">
    <property type="entry name" value="P450"/>
</dbReference>
<evidence type="ECO:0000256" key="9">
    <source>
        <dbReference type="SAM" id="Phobius"/>
    </source>
</evidence>
<dbReference type="GO" id="GO:0004497">
    <property type="term" value="F:monooxygenase activity"/>
    <property type="evidence" value="ECO:0007669"/>
    <property type="project" value="UniProtKB-KW"/>
</dbReference>
<dbReference type="PROSITE" id="PS00086">
    <property type="entry name" value="CYTOCHROME_P450"/>
    <property type="match status" value="1"/>
</dbReference>
<keyword evidence="3 7" id="KW-0349">Heme</keyword>
<protein>
    <recommendedName>
        <fullName evidence="12">Cytochrome P450</fullName>
    </recommendedName>
</protein>
<keyword evidence="9" id="KW-0812">Transmembrane</keyword>
<accession>A0AAJ0CRY9</accession>
<name>A0AAJ0CRY9_9HYPO</name>
<keyword evidence="6 8" id="KW-0503">Monooxygenase</keyword>
<dbReference type="SUPFAM" id="SSF48264">
    <property type="entry name" value="Cytochrome P450"/>
    <property type="match status" value="1"/>
</dbReference>
<comment type="similarity">
    <text evidence="2 8">Belongs to the cytochrome P450 family.</text>
</comment>
<sequence length="362" mass="41060">MSEYFKRLGIDIIGELAFGFSFNTQVHDKYRHVYELNETLAWRLNTYMQFPAIRPIELFLLLVGAKQATKFIDTIKYVLTNRISKKKDAYHDLYSMIIDNLVQEEGRDVVTTELMTEAVAFLTAGGLSIATALSAVFFYLSRCPKSYDKLAVEIRSSFSSAEEIHGGPKLASCRYLRACIDESLRMSSPAQSHSWREFDDKESGPFIVDGHVIPPGVQVAINPYAMLHNDEYFTDPFVFHPERWLDSNAGSDSEETDAKSIEEARVAMRQAFNPFSLGDRSCVGKSMAYLEISLVLAQTLWLFDFETAQGREGDLGGGTTGRKDRNRHDEFQLGDILVTRHQGPNLIFKKRGDHWKDIRPGE</sequence>
<dbReference type="InterPro" id="IPR036396">
    <property type="entry name" value="Cyt_P450_sf"/>
</dbReference>
<dbReference type="GO" id="GO:0016705">
    <property type="term" value="F:oxidoreductase activity, acting on paired donors, with incorporation or reduction of molecular oxygen"/>
    <property type="evidence" value="ECO:0007669"/>
    <property type="project" value="InterPro"/>
</dbReference>
<dbReference type="AlphaFoldDB" id="A0AAJ0CRY9"/>
<feature type="binding site" description="axial binding residue" evidence="7">
    <location>
        <position position="282"/>
    </location>
    <ligand>
        <name>heme</name>
        <dbReference type="ChEBI" id="CHEBI:30413"/>
    </ligand>
    <ligandPart>
        <name>Fe</name>
        <dbReference type="ChEBI" id="CHEBI:18248"/>
    </ligandPart>
</feature>
<reference evidence="10" key="1">
    <citation type="submission" date="2023-06" db="EMBL/GenBank/DDBJ databases">
        <title>Conoideocrella luteorostrata (Hypocreales: Clavicipitaceae), a potential biocontrol fungus for elongate hemlock scale in United States Christmas tree production areas.</title>
        <authorList>
            <person name="Barrett H."/>
            <person name="Lovett B."/>
            <person name="Macias A.M."/>
            <person name="Stajich J.E."/>
            <person name="Kasson M.T."/>
        </authorList>
    </citation>
    <scope>NUCLEOTIDE SEQUENCE</scope>
    <source>
        <strain evidence="10">ARSEF 14590</strain>
    </source>
</reference>
<dbReference type="PRINTS" id="PR00465">
    <property type="entry name" value="EP450IV"/>
</dbReference>
<evidence type="ECO:0000313" key="10">
    <source>
        <dbReference type="EMBL" id="KAK2603622.1"/>
    </source>
</evidence>
<keyword evidence="4 7" id="KW-0479">Metal-binding</keyword>
<evidence type="ECO:0000313" key="11">
    <source>
        <dbReference type="Proteomes" id="UP001251528"/>
    </source>
</evidence>
<dbReference type="EMBL" id="JASWJB010000060">
    <property type="protein sequence ID" value="KAK2603622.1"/>
    <property type="molecule type" value="Genomic_DNA"/>
</dbReference>
<dbReference type="Gene3D" id="1.10.630.10">
    <property type="entry name" value="Cytochrome P450"/>
    <property type="match status" value="1"/>
</dbReference>
<keyword evidence="5 7" id="KW-0408">Iron</keyword>
<keyword evidence="8" id="KW-0560">Oxidoreductase</keyword>
<dbReference type="PANTHER" id="PTHR24305">
    <property type="entry name" value="CYTOCHROME P450"/>
    <property type="match status" value="1"/>
</dbReference>
<dbReference type="InterPro" id="IPR002403">
    <property type="entry name" value="Cyt_P450_E_grp-IV"/>
</dbReference>
<keyword evidence="9" id="KW-1133">Transmembrane helix</keyword>
<comment type="cofactor">
    <cofactor evidence="1 7">
        <name>heme</name>
        <dbReference type="ChEBI" id="CHEBI:30413"/>
    </cofactor>
</comment>
<dbReference type="Proteomes" id="UP001251528">
    <property type="component" value="Unassembled WGS sequence"/>
</dbReference>
<dbReference type="GO" id="GO:0020037">
    <property type="term" value="F:heme binding"/>
    <property type="evidence" value="ECO:0007669"/>
    <property type="project" value="InterPro"/>
</dbReference>
<evidence type="ECO:0000256" key="8">
    <source>
        <dbReference type="RuleBase" id="RU000461"/>
    </source>
</evidence>
<dbReference type="InterPro" id="IPR001128">
    <property type="entry name" value="Cyt_P450"/>
</dbReference>
<dbReference type="InterPro" id="IPR050121">
    <property type="entry name" value="Cytochrome_P450_monoxygenase"/>
</dbReference>
<feature type="transmembrane region" description="Helical" evidence="9">
    <location>
        <begin position="118"/>
        <end position="140"/>
    </location>
</feature>
<dbReference type="InterPro" id="IPR017972">
    <property type="entry name" value="Cyt_P450_CS"/>
</dbReference>
<organism evidence="10 11">
    <name type="scientific">Conoideocrella luteorostrata</name>
    <dbReference type="NCBI Taxonomy" id="1105319"/>
    <lineage>
        <taxon>Eukaryota</taxon>
        <taxon>Fungi</taxon>
        <taxon>Dikarya</taxon>
        <taxon>Ascomycota</taxon>
        <taxon>Pezizomycotina</taxon>
        <taxon>Sordariomycetes</taxon>
        <taxon>Hypocreomycetidae</taxon>
        <taxon>Hypocreales</taxon>
        <taxon>Clavicipitaceae</taxon>
        <taxon>Conoideocrella</taxon>
    </lineage>
</organism>
<dbReference type="Pfam" id="PF00067">
    <property type="entry name" value="p450"/>
    <property type="match status" value="1"/>
</dbReference>
<evidence type="ECO:0000256" key="6">
    <source>
        <dbReference type="ARBA" id="ARBA00023033"/>
    </source>
</evidence>